<name>A0A438MVY4_EXOME</name>
<organism evidence="1 2">
    <name type="scientific">Exophiala mesophila</name>
    <name type="common">Black yeast-like fungus</name>
    <dbReference type="NCBI Taxonomy" id="212818"/>
    <lineage>
        <taxon>Eukaryota</taxon>
        <taxon>Fungi</taxon>
        <taxon>Dikarya</taxon>
        <taxon>Ascomycota</taxon>
        <taxon>Pezizomycotina</taxon>
        <taxon>Eurotiomycetes</taxon>
        <taxon>Chaetothyriomycetidae</taxon>
        <taxon>Chaetothyriales</taxon>
        <taxon>Herpotrichiellaceae</taxon>
        <taxon>Exophiala</taxon>
    </lineage>
</organism>
<dbReference type="OrthoDB" id="62952at2759"/>
<dbReference type="VEuPathDB" id="FungiDB:PV10_00685"/>
<sequence>MNVKHLDHSISPLLALPVEILDRIYQFALPSQCLAVQKFKDPSFSQAQRPSGIPNLFLVSRQVYRHAAPIFYSQAILNVAPICRSDNPGSSGIRVWSSPLLDRGAGDLDLTFASCNPDYLSKIAVVNIFSGQLTAVDVCSYETLLRWLINRTAVRSIHLSQRLMTRVMRAERVDLYTAVSHANTVHPRPVESTVYIYSSYKQTTWEIFRTANFRRILKQLQLPRLQCYLYSSGTNHDPILDPRWDVRQSDTDERMAVVRQVAEFLDALIAADAQCCRPPDDTTTNRLYQVVFVLKPPLA</sequence>
<comment type="caution">
    <text evidence="1">The sequence shown here is derived from an EMBL/GenBank/DDBJ whole genome shotgun (WGS) entry which is preliminary data.</text>
</comment>
<evidence type="ECO:0008006" key="3">
    <source>
        <dbReference type="Google" id="ProtNLM"/>
    </source>
</evidence>
<evidence type="ECO:0000313" key="1">
    <source>
        <dbReference type="EMBL" id="RVX67078.1"/>
    </source>
</evidence>
<evidence type="ECO:0000313" key="2">
    <source>
        <dbReference type="Proteomes" id="UP000288859"/>
    </source>
</evidence>
<accession>A0A438MVY4</accession>
<dbReference type="InterPro" id="IPR038883">
    <property type="entry name" value="AN11006-like"/>
</dbReference>
<dbReference type="AlphaFoldDB" id="A0A438MVY4"/>
<protein>
    <recommendedName>
        <fullName evidence="3">F-box domain-containing protein</fullName>
    </recommendedName>
</protein>
<dbReference type="EMBL" id="NAJM01000052">
    <property type="protein sequence ID" value="RVX67078.1"/>
    <property type="molecule type" value="Genomic_DNA"/>
</dbReference>
<dbReference type="PANTHER" id="PTHR42085">
    <property type="entry name" value="F-BOX DOMAIN-CONTAINING PROTEIN"/>
    <property type="match status" value="1"/>
</dbReference>
<dbReference type="Proteomes" id="UP000288859">
    <property type="component" value="Unassembled WGS sequence"/>
</dbReference>
<reference evidence="1 2" key="1">
    <citation type="submission" date="2017-03" db="EMBL/GenBank/DDBJ databases">
        <title>Genomes of endolithic fungi from Antarctica.</title>
        <authorList>
            <person name="Coleine C."/>
            <person name="Masonjones S."/>
            <person name="Stajich J.E."/>
        </authorList>
    </citation>
    <scope>NUCLEOTIDE SEQUENCE [LARGE SCALE GENOMIC DNA]</scope>
    <source>
        <strain evidence="1 2">CCFEE 6314</strain>
    </source>
</reference>
<gene>
    <name evidence="1" type="ORF">B0A52_08321</name>
</gene>
<dbReference type="PANTHER" id="PTHR42085:SF2">
    <property type="entry name" value="F-BOX DOMAIN-CONTAINING PROTEIN"/>
    <property type="match status" value="1"/>
</dbReference>
<proteinExistence type="predicted"/>